<dbReference type="AlphaFoldDB" id="A0A3S3SQ75"/>
<feature type="non-terminal residue" evidence="7">
    <location>
        <position position="154"/>
    </location>
</feature>
<evidence type="ECO:0000256" key="2">
    <source>
        <dbReference type="ARBA" id="ARBA00011245"/>
    </source>
</evidence>
<evidence type="ECO:0000313" key="8">
    <source>
        <dbReference type="Proteomes" id="UP000288086"/>
    </source>
</evidence>
<dbReference type="InterPro" id="IPR024909">
    <property type="entry name" value="Cys-tRNA/MSH_ligase"/>
</dbReference>
<dbReference type="GO" id="GO:0006423">
    <property type="term" value="P:cysteinyl-tRNA aminoacylation"/>
    <property type="evidence" value="ECO:0007669"/>
    <property type="project" value="TreeGrafter"/>
</dbReference>
<dbReference type="Gene3D" id="3.40.50.620">
    <property type="entry name" value="HUPs"/>
    <property type="match status" value="1"/>
</dbReference>
<keyword evidence="7" id="KW-0030">Aminoacyl-tRNA synthetase</keyword>
<gene>
    <name evidence="7" type="ORF">VT98_12111</name>
</gene>
<evidence type="ECO:0000256" key="1">
    <source>
        <dbReference type="ARBA" id="ARBA00005594"/>
    </source>
</evidence>
<dbReference type="Pfam" id="PF01406">
    <property type="entry name" value="tRNA-synt_1e"/>
    <property type="match status" value="1"/>
</dbReference>
<comment type="similarity">
    <text evidence="1">Belongs to the class-I aminoacyl-tRNA synthetase family.</text>
</comment>
<evidence type="ECO:0000256" key="5">
    <source>
        <dbReference type="ARBA" id="ARBA00022840"/>
    </source>
</evidence>
<organism evidence="7 8">
    <name type="scientific">Candidatus Electrothrix communis</name>
    <dbReference type="NCBI Taxonomy" id="1859133"/>
    <lineage>
        <taxon>Bacteria</taxon>
        <taxon>Pseudomonadati</taxon>
        <taxon>Thermodesulfobacteriota</taxon>
        <taxon>Desulfobulbia</taxon>
        <taxon>Desulfobulbales</taxon>
        <taxon>Desulfobulbaceae</taxon>
        <taxon>Candidatus Electrothrix</taxon>
    </lineage>
</organism>
<dbReference type="SUPFAM" id="SSF52374">
    <property type="entry name" value="Nucleotidylyl transferase"/>
    <property type="match status" value="1"/>
</dbReference>
<sequence>MIQVGHTVDLDNYEKGNPRDFTLLKRSTLGELKKGIFYETDWGNIRPGWHIECTAMSTRHLGETIDIHTGGQELLFPHHENEIAIAEALTGKPLANYWLHSGMLLKDGKKMSLEAGNTVTLQEVMDKGYNGREIRFMLLGVHYRKSMHFTYKKL</sequence>
<proteinExistence type="inferred from homology"/>
<dbReference type="EMBL" id="MTKP01000211">
    <property type="protein sequence ID" value="RWX47617.1"/>
    <property type="molecule type" value="Genomic_DNA"/>
</dbReference>
<dbReference type="PRINTS" id="PR00983">
    <property type="entry name" value="TRNASYNTHCYS"/>
</dbReference>
<comment type="subunit">
    <text evidence="2">Monomer.</text>
</comment>
<reference evidence="7 8" key="1">
    <citation type="submission" date="2017-01" db="EMBL/GenBank/DDBJ databases">
        <title>The cable genome- insights into the physiology and evolution of filamentous bacteria capable of sulfide oxidation via long distance electron transfer.</title>
        <authorList>
            <person name="Schreiber L."/>
            <person name="Bjerg J.T."/>
            <person name="Boggild A."/>
            <person name="Van De Vossenberg J."/>
            <person name="Meysman F."/>
            <person name="Nielsen L.P."/>
            <person name="Schramm A."/>
            <person name="Kjeldsen K.U."/>
        </authorList>
    </citation>
    <scope>NUCLEOTIDE SEQUENCE [LARGE SCALE GENOMIC DNA]</scope>
    <source>
        <strain evidence="7">A1</strain>
    </source>
</reference>
<dbReference type="Proteomes" id="UP000288086">
    <property type="component" value="Unassembled WGS sequence"/>
</dbReference>
<name>A0A3S3SQ75_9BACT</name>
<accession>A0A3S3SQ75</accession>
<evidence type="ECO:0000256" key="3">
    <source>
        <dbReference type="ARBA" id="ARBA00022598"/>
    </source>
</evidence>
<evidence type="ECO:0000259" key="6">
    <source>
        <dbReference type="Pfam" id="PF01406"/>
    </source>
</evidence>
<dbReference type="InterPro" id="IPR014729">
    <property type="entry name" value="Rossmann-like_a/b/a_fold"/>
</dbReference>
<keyword evidence="5" id="KW-0067">ATP-binding</keyword>
<keyword evidence="4" id="KW-0547">Nucleotide-binding</keyword>
<protein>
    <submittedName>
        <fullName evidence="7">tRNA synthetases class I (C) catalytic domain-containing protein</fullName>
        <ecNumber evidence="7">6.1.1.16</ecNumber>
    </submittedName>
</protein>
<dbReference type="PANTHER" id="PTHR10890">
    <property type="entry name" value="CYSTEINYL-TRNA SYNTHETASE"/>
    <property type="match status" value="1"/>
</dbReference>
<keyword evidence="3 7" id="KW-0436">Ligase</keyword>
<dbReference type="GO" id="GO:0005737">
    <property type="term" value="C:cytoplasm"/>
    <property type="evidence" value="ECO:0007669"/>
    <property type="project" value="TreeGrafter"/>
</dbReference>
<feature type="domain" description="tRNA synthetases class I catalytic" evidence="6">
    <location>
        <begin position="12"/>
        <end position="152"/>
    </location>
</feature>
<dbReference type="InterPro" id="IPR032678">
    <property type="entry name" value="tRNA-synt_1_cat_dom"/>
</dbReference>
<evidence type="ECO:0000256" key="4">
    <source>
        <dbReference type="ARBA" id="ARBA00022741"/>
    </source>
</evidence>
<evidence type="ECO:0000313" key="7">
    <source>
        <dbReference type="EMBL" id="RWX47617.1"/>
    </source>
</evidence>
<dbReference type="EC" id="6.1.1.16" evidence="7"/>
<comment type="caution">
    <text evidence="7">The sequence shown here is derived from an EMBL/GenBank/DDBJ whole genome shotgun (WGS) entry which is preliminary data.</text>
</comment>
<dbReference type="GO" id="GO:0004817">
    <property type="term" value="F:cysteine-tRNA ligase activity"/>
    <property type="evidence" value="ECO:0007669"/>
    <property type="project" value="UniProtKB-EC"/>
</dbReference>
<dbReference type="PANTHER" id="PTHR10890:SF3">
    <property type="entry name" value="CYSTEINE--TRNA LIGASE, CYTOPLASMIC"/>
    <property type="match status" value="1"/>
</dbReference>
<dbReference type="GO" id="GO:0005524">
    <property type="term" value="F:ATP binding"/>
    <property type="evidence" value="ECO:0007669"/>
    <property type="project" value="UniProtKB-KW"/>
</dbReference>
<keyword evidence="8" id="KW-1185">Reference proteome</keyword>